<dbReference type="Gene3D" id="3.40.50.300">
    <property type="entry name" value="P-loop containing nucleotide triphosphate hydrolases"/>
    <property type="match status" value="1"/>
</dbReference>
<dbReference type="SUPFAM" id="SSF52540">
    <property type="entry name" value="P-loop containing nucleoside triphosphate hydrolases"/>
    <property type="match status" value="1"/>
</dbReference>
<evidence type="ECO:0008006" key="4">
    <source>
        <dbReference type="Google" id="ProtNLM"/>
    </source>
</evidence>
<proteinExistence type="predicted"/>
<organism evidence="2 3">
    <name type="scientific">Aporhodopirellula rubra</name>
    <dbReference type="NCBI Taxonomy" id="980271"/>
    <lineage>
        <taxon>Bacteria</taxon>
        <taxon>Pseudomonadati</taxon>
        <taxon>Planctomycetota</taxon>
        <taxon>Planctomycetia</taxon>
        <taxon>Pirellulales</taxon>
        <taxon>Pirellulaceae</taxon>
        <taxon>Aporhodopirellula</taxon>
    </lineage>
</organism>
<protein>
    <recommendedName>
        <fullName evidence="4">Regulatory protein RepA</fullName>
    </recommendedName>
</protein>
<sequence>MQATDPETTESAGIAEYPIQNIPPSLRSVPQWVCWRSVDRDGRPTKEPIDPHSGRLAKTNDSSTWSDFDTAWRHFHSSPGTSGIGFVFTADDPFAGVDIDDCLDEAGNYIWGGDIISSFDTYVEVSPSGTGVKVFLKGFKPSFAQCRKDGFGPLMVGKVEVYDKGRFFTVTGQRLSDSPTDVQDCQGSLEDLCEQLWPQNHGDTSSQPSDSNSAFDDCLASLLKLKISDHSDGSHRLFVSCCRCVEHDLSDDDAMRCIRQYAGVRPFPKDWTDTQIAKRLRDAEKICKRGEASNGDYENGNRSEDPKFTPQIRPVGELLSDFPVLRDPIIDGLLRVGETMNVIAPPKLGKSWLVLDLAMAVATGRDWLDAYPTHQGNVLLLDNELHAETSSDRIPRVAWARDIPVESLNQSMFIDNLRGRLPDINSLRSYFDTFKPGFFKLIILDAFYRFMPKDTDENSNGNVTDLYNTLDRYASELQCSFVLVHHASKGNQSAKSVTDVGAGAGSQSRATDTHLVLRHHQEPGCVVVDAAVRSWPPIEPRCLRWSFPAWHTDDLLEPKDLKSEHRGKTRSTGSKSEKKKLAKEEWTAEMFAERFVCQEPQRMTTVRSRAGDAMGSQRKAKELQQEAVDLGLIHLWKSGANQPVRLATVKQPSDEDDF</sequence>
<name>A0A7W5E2Y9_9BACT</name>
<dbReference type="Pfam" id="PF13481">
    <property type="entry name" value="AAA_25"/>
    <property type="match status" value="1"/>
</dbReference>
<evidence type="ECO:0000313" key="2">
    <source>
        <dbReference type="EMBL" id="MBB3209175.1"/>
    </source>
</evidence>
<dbReference type="InterPro" id="IPR027417">
    <property type="entry name" value="P-loop_NTPase"/>
</dbReference>
<accession>A0A7W5E2Y9</accession>
<dbReference type="RefSeq" id="WP_184307578.1">
    <property type="nucleotide sequence ID" value="NZ_JACHXU010000021.1"/>
</dbReference>
<feature type="region of interest" description="Disordered" evidence="1">
    <location>
        <begin position="40"/>
        <end position="60"/>
    </location>
</feature>
<feature type="compositionally biased region" description="Basic and acidic residues" evidence="1">
    <location>
        <begin position="40"/>
        <end position="53"/>
    </location>
</feature>
<feature type="region of interest" description="Disordered" evidence="1">
    <location>
        <begin position="291"/>
        <end position="310"/>
    </location>
</feature>
<reference evidence="2 3" key="1">
    <citation type="submission" date="2020-08" db="EMBL/GenBank/DDBJ databases">
        <title>Genomic Encyclopedia of Type Strains, Phase III (KMG-III): the genomes of soil and plant-associated and newly described type strains.</title>
        <authorList>
            <person name="Whitman W."/>
        </authorList>
    </citation>
    <scope>NUCLEOTIDE SEQUENCE [LARGE SCALE GENOMIC DNA]</scope>
    <source>
        <strain evidence="2 3">CECT 8075</strain>
    </source>
</reference>
<dbReference type="Proteomes" id="UP000536179">
    <property type="component" value="Unassembled WGS sequence"/>
</dbReference>
<evidence type="ECO:0000313" key="3">
    <source>
        <dbReference type="Proteomes" id="UP000536179"/>
    </source>
</evidence>
<feature type="region of interest" description="Disordered" evidence="1">
    <location>
        <begin position="561"/>
        <end position="581"/>
    </location>
</feature>
<gene>
    <name evidence="2" type="ORF">FHS27_005013</name>
</gene>
<dbReference type="EMBL" id="JACHXU010000021">
    <property type="protein sequence ID" value="MBB3209175.1"/>
    <property type="molecule type" value="Genomic_DNA"/>
</dbReference>
<evidence type="ECO:0000256" key="1">
    <source>
        <dbReference type="SAM" id="MobiDB-lite"/>
    </source>
</evidence>
<dbReference type="AlphaFoldDB" id="A0A7W5E2Y9"/>
<keyword evidence="3" id="KW-1185">Reference proteome</keyword>
<comment type="caution">
    <text evidence="2">The sequence shown here is derived from an EMBL/GenBank/DDBJ whole genome shotgun (WGS) entry which is preliminary data.</text>
</comment>